<protein>
    <submittedName>
        <fullName evidence="3">N-acetyltransferase</fullName>
    </submittedName>
</protein>
<evidence type="ECO:0000313" key="4">
    <source>
        <dbReference type="Proteomes" id="UP000294802"/>
    </source>
</evidence>
<dbReference type="OrthoDB" id="9793389at2"/>
<name>A0A4R6BVQ0_9STAP</name>
<dbReference type="AlphaFoldDB" id="A0A4R6BVQ0"/>
<dbReference type="PANTHER" id="PTHR31435:SF10">
    <property type="entry name" value="BSR4717 PROTEIN"/>
    <property type="match status" value="1"/>
</dbReference>
<evidence type="ECO:0000313" key="3">
    <source>
        <dbReference type="EMBL" id="TDM12087.1"/>
    </source>
</evidence>
<accession>A0A4R6BVQ0</accession>
<dbReference type="PROSITE" id="PS51186">
    <property type="entry name" value="GNAT"/>
    <property type="match status" value="1"/>
</dbReference>
<keyword evidence="3" id="KW-0808">Transferase</keyword>
<feature type="domain" description="N-acetyltransferase" evidence="2">
    <location>
        <begin position="2"/>
        <end position="88"/>
    </location>
</feature>
<proteinExistence type="predicted"/>
<feature type="domain" description="N-acetyltransferase" evidence="1">
    <location>
        <begin position="1"/>
        <end position="89"/>
    </location>
</feature>
<dbReference type="PROSITE" id="PS51729">
    <property type="entry name" value="GNAT_YJDJ"/>
    <property type="match status" value="1"/>
</dbReference>
<dbReference type="Proteomes" id="UP000294802">
    <property type="component" value="Unassembled WGS sequence"/>
</dbReference>
<evidence type="ECO:0000259" key="1">
    <source>
        <dbReference type="PROSITE" id="PS51186"/>
    </source>
</evidence>
<dbReference type="InterPro" id="IPR045057">
    <property type="entry name" value="Gcn5-rel_NAT"/>
</dbReference>
<dbReference type="Gene3D" id="3.40.630.30">
    <property type="match status" value="1"/>
</dbReference>
<dbReference type="InterPro" id="IPR031165">
    <property type="entry name" value="GNAT_YJDJ"/>
</dbReference>
<dbReference type="InterPro" id="IPR000182">
    <property type="entry name" value="GNAT_dom"/>
</dbReference>
<dbReference type="CDD" id="cd04301">
    <property type="entry name" value="NAT_SF"/>
    <property type="match status" value="1"/>
</dbReference>
<evidence type="ECO:0000259" key="2">
    <source>
        <dbReference type="PROSITE" id="PS51729"/>
    </source>
</evidence>
<dbReference type="PANTHER" id="PTHR31435">
    <property type="entry name" value="PROTEIN NATD1"/>
    <property type="match status" value="1"/>
</dbReference>
<keyword evidence="4" id="KW-1185">Reference proteome</keyword>
<organism evidence="3 4">
    <name type="scientific">Macrococcus lamae</name>
    <dbReference type="NCBI Taxonomy" id="198484"/>
    <lineage>
        <taxon>Bacteria</taxon>
        <taxon>Bacillati</taxon>
        <taxon>Bacillota</taxon>
        <taxon>Bacilli</taxon>
        <taxon>Bacillales</taxon>
        <taxon>Staphylococcaceae</taxon>
        <taxon>Macrococcus</taxon>
    </lineage>
</organism>
<dbReference type="EMBL" id="SCWB01000006">
    <property type="protein sequence ID" value="TDM12087.1"/>
    <property type="molecule type" value="Genomic_DNA"/>
</dbReference>
<reference evidence="3 4" key="1">
    <citation type="submission" date="2019-01" db="EMBL/GenBank/DDBJ databases">
        <title>Draft genome sequences of the type strains of six Macrococcus species.</title>
        <authorList>
            <person name="Mazhar S."/>
            <person name="Altermann E."/>
            <person name="Hill C."/>
            <person name="Mcauliffe O."/>
        </authorList>
    </citation>
    <scope>NUCLEOTIDE SEQUENCE [LARGE SCALE GENOMIC DNA]</scope>
    <source>
        <strain evidence="3 4">CCM4815</strain>
    </source>
</reference>
<dbReference type="SUPFAM" id="SSF55729">
    <property type="entry name" value="Acyl-CoA N-acyltransferases (Nat)"/>
    <property type="match status" value="1"/>
</dbReference>
<dbReference type="InterPro" id="IPR016181">
    <property type="entry name" value="Acyl_CoA_acyltransferase"/>
</dbReference>
<sequence>MEIKQGENRFFIGEGSAFKAEITFIQQNDTLVIDHTFVDPSLRGEGIAKQLVNKVVDYARQENKKILPVCSYARVVMERDKSMHDVLKK</sequence>
<dbReference type="Pfam" id="PF14542">
    <property type="entry name" value="Acetyltransf_CG"/>
    <property type="match status" value="1"/>
</dbReference>
<comment type="caution">
    <text evidence="3">The sequence shown here is derived from an EMBL/GenBank/DDBJ whole genome shotgun (WGS) entry which is preliminary data.</text>
</comment>
<gene>
    <name evidence="3" type="ORF">ERX29_04530</name>
</gene>
<dbReference type="GO" id="GO:0016747">
    <property type="term" value="F:acyltransferase activity, transferring groups other than amino-acyl groups"/>
    <property type="evidence" value="ECO:0007669"/>
    <property type="project" value="InterPro"/>
</dbReference>